<dbReference type="EMBL" id="JADQDF010000001">
    <property type="protein sequence ID" value="MBW0126450.1"/>
    <property type="molecule type" value="Genomic_DNA"/>
</dbReference>
<comment type="caution">
    <text evidence="4">The sequence shown here is derived from an EMBL/GenBank/DDBJ whole genome shotgun (WGS) entry which is preliminary data.</text>
</comment>
<organism evidence="4 5">
    <name type="scientific">Pseudonocardia oceani</name>
    <dbReference type="NCBI Taxonomy" id="2792013"/>
    <lineage>
        <taxon>Bacteria</taxon>
        <taxon>Bacillati</taxon>
        <taxon>Actinomycetota</taxon>
        <taxon>Actinomycetes</taxon>
        <taxon>Pseudonocardiales</taxon>
        <taxon>Pseudonocardiaceae</taxon>
        <taxon>Pseudonocardia</taxon>
    </lineage>
</organism>
<feature type="transmembrane region" description="Helical" evidence="2">
    <location>
        <begin position="12"/>
        <end position="32"/>
    </location>
</feature>
<dbReference type="Pfam" id="PF02470">
    <property type="entry name" value="MlaD"/>
    <property type="match status" value="1"/>
</dbReference>
<reference evidence="4 5" key="1">
    <citation type="submission" date="2020-11" db="EMBL/GenBank/DDBJ databases">
        <title>Pseudonocardia abyssalis sp. nov. and Pseudonocardia oceani sp. nov., description and phylogenomic analysis of two novel actinomycetes isolated from the deep Southern Ocean.</title>
        <authorList>
            <person name="Parra J."/>
        </authorList>
    </citation>
    <scope>NUCLEOTIDE SEQUENCE [LARGE SCALE GENOMIC DNA]</scope>
    <source>
        <strain evidence="5">KRD185</strain>
    </source>
</reference>
<name>A0ABS6U2I0_9PSEU</name>
<keyword evidence="5" id="KW-1185">Reference proteome</keyword>
<keyword evidence="2" id="KW-1133">Transmembrane helix</keyword>
<keyword evidence="2" id="KW-0812">Transmembrane</keyword>
<evidence type="ECO:0000313" key="5">
    <source>
        <dbReference type="Proteomes" id="UP000694300"/>
    </source>
</evidence>
<evidence type="ECO:0000256" key="1">
    <source>
        <dbReference type="SAM" id="MobiDB-lite"/>
    </source>
</evidence>
<dbReference type="InterPro" id="IPR052336">
    <property type="entry name" value="MlaD_Phospholipid_Transporter"/>
</dbReference>
<feature type="region of interest" description="Disordered" evidence="1">
    <location>
        <begin position="397"/>
        <end position="436"/>
    </location>
</feature>
<gene>
    <name evidence="4" type="ORF">I4I82_01895</name>
</gene>
<evidence type="ECO:0000256" key="2">
    <source>
        <dbReference type="SAM" id="Phobius"/>
    </source>
</evidence>
<accession>A0ABS6U2I0</accession>
<dbReference type="PANTHER" id="PTHR33371">
    <property type="entry name" value="INTERMEMBRANE PHOSPHOLIPID TRANSPORT SYSTEM BINDING PROTEIN MLAD-RELATED"/>
    <property type="match status" value="1"/>
</dbReference>
<feature type="domain" description="Mce/MlaD" evidence="3">
    <location>
        <begin position="45"/>
        <end position="121"/>
    </location>
</feature>
<proteinExistence type="predicted"/>
<evidence type="ECO:0000313" key="4">
    <source>
        <dbReference type="EMBL" id="MBW0126450.1"/>
    </source>
</evidence>
<sequence>MRIPLFLVPILRTLVVLAFVGLSAGIFGFLWLNSGGTIPLISQAGYRVTLAMDDVDNLVPQSDVRQAGVVIGRVQAVDVEEGSAVVTLDLDEDAAPLHEGVTVTVRNKTLVEETYADIDDGTGAEIPTEAILPRSAGRSSVQLDDVLTSLDQPTRDALGRTIRSAALVTDGSREDIAAAVSGLGALGREGGSALDALAAQSEDLVEVTGNTTALLRALDTGQGRITDLVRDADRITQVVTDNRTDLEAVLRELPGVLDTAQNASGSLKTLAGSLAPVAANLEAAAPDLSAALRELPETSADLRGLLPSLDTTLERAPDTLTRVGGFTDVTRDLIPTLQVNLSDLNPALAYLRPYGKDTALWFAGLSQTLGVSADGNGTALRAFVVVNEKSVNQPLHTQFGPLEKYNPYPEADANSDPRRSFDGEYPRVERDPVPEN</sequence>
<evidence type="ECO:0000259" key="3">
    <source>
        <dbReference type="Pfam" id="PF02470"/>
    </source>
</evidence>
<dbReference type="PANTHER" id="PTHR33371:SF4">
    <property type="entry name" value="INTERMEMBRANE PHOSPHOLIPID TRANSPORT SYSTEM BINDING PROTEIN MLAD"/>
    <property type="match status" value="1"/>
</dbReference>
<feature type="compositionally biased region" description="Basic and acidic residues" evidence="1">
    <location>
        <begin position="415"/>
        <end position="436"/>
    </location>
</feature>
<protein>
    <submittedName>
        <fullName evidence="4">MCE family protein</fullName>
    </submittedName>
</protein>
<dbReference type="InterPro" id="IPR003399">
    <property type="entry name" value="Mce/MlaD"/>
</dbReference>
<dbReference type="Proteomes" id="UP000694300">
    <property type="component" value="Unassembled WGS sequence"/>
</dbReference>
<dbReference type="RefSeq" id="WP_218589319.1">
    <property type="nucleotide sequence ID" value="NZ_JADQDE010000041.1"/>
</dbReference>
<keyword evidence="2" id="KW-0472">Membrane</keyword>